<dbReference type="EMBL" id="JBFNFH010000003">
    <property type="protein sequence ID" value="MFM1524442.1"/>
    <property type="molecule type" value="Genomic_DNA"/>
</dbReference>
<comment type="function">
    <text evidence="4 5">Cell division protein that is part of the divisome complex and is recruited early to the Z-ring. Probably stimulates Z-ring formation, perhaps through the cross-linking of FtsZ protofilaments. Its function overlaps with FtsA.</text>
</comment>
<accession>A0ABW9F502</accession>
<name>A0ABW9F502_9FIRM</name>
<evidence type="ECO:0000313" key="7">
    <source>
        <dbReference type="EMBL" id="MFM1524442.1"/>
    </source>
</evidence>
<evidence type="ECO:0000256" key="4">
    <source>
        <dbReference type="ARBA" id="ARBA00044936"/>
    </source>
</evidence>
<keyword evidence="3 5" id="KW-0131">Cell cycle</keyword>
<dbReference type="InterPro" id="IPR007561">
    <property type="entry name" value="Cell_div_SepF/SepF-rel"/>
</dbReference>
<comment type="similarity">
    <text evidence="5">Belongs to the SepF family.</text>
</comment>
<organism evidence="7 8">
    <name type="scientific">Helcococcus bovis</name>
    <dbReference type="NCBI Taxonomy" id="3153252"/>
    <lineage>
        <taxon>Bacteria</taxon>
        <taxon>Bacillati</taxon>
        <taxon>Bacillota</taxon>
        <taxon>Tissierellia</taxon>
        <taxon>Tissierellales</taxon>
        <taxon>Peptoniphilaceae</taxon>
        <taxon>Helcococcus</taxon>
    </lineage>
</organism>
<evidence type="ECO:0000256" key="1">
    <source>
        <dbReference type="ARBA" id="ARBA00022618"/>
    </source>
</evidence>
<feature type="compositionally biased region" description="Basic and acidic residues" evidence="6">
    <location>
        <begin position="60"/>
        <end position="72"/>
    </location>
</feature>
<keyword evidence="2 5" id="KW-0717">Septation</keyword>
<evidence type="ECO:0000256" key="5">
    <source>
        <dbReference type="HAMAP-Rule" id="MF_01197"/>
    </source>
</evidence>
<feature type="compositionally biased region" description="Acidic residues" evidence="6">
    <location>
        <begin position="22"/>
        <end position="32"/>
    </location>
</feature>
<evidence type="ECO:0000256" key="2">
    <source>
        <dbReference type="ARBA" id="ARBA00023210"/>
    </source>
</evidence>
<dbReference type="Proteomes" id="UP001629536">
    <property type="component" value="Unassembled WGS sequence"/>
</dbReference>
<keyword evidence="8" id="KW-1185">Reference proteome</keyword>
<evidence type="ECO:0000256" key="6">
    <source>
        <dbReference type="SAM" id="MobiDB-lite"/>
    </source>
</evidence>
<protein>
    <recommendedName>
        <fullName evidence="5">Cell division protein SepF</fullName>
    </recommendedName>
</protein>
<dbReference type="Pfam" id="PF04472">
    <property type="entry name" value="SepF"/>
    <property type="match status" value="1"/>
</dbReference>
<dbReference type="InterPro" id="IPR023052">
    <property type="entry name" value="Cell_div_SepF"/>
</dbReference>
<dbReference type="GO" id="GO:0051301">
    <property type="term" value="P:cell division"/>
    <property type="evidence" value="ECO:0007669"/>
    <property type="project" value="UniProtKB-KW"/>
</dbReference>
<comment type="caution">
    <text evidence="7">The sequence shown here is derived from an EMBL/GenBank/DDBJ whole genome shotgun (WGS) entry which is preliminary data.</text>
</comment>
<reference evidence="7 8" key="1">
    <citation type="journal article" date="2024" name="Front. Microbiol.">
        <title>Pangenomic and biochemical analyses of Helcococcus ovis reveal widespread tetracycline resistance and a novel bacterial species, Helcococcus bovis.</title>
        <authorList>
            <person name="Cunha F."/>
            <person name="Zhai Y."/>
            <person name="Casaro S."/>
            <person name="Jones K.L."/>
            <person name="Hernandez M."/>
            <person name="Bisinotto R.S."/>
            <person name="Kariyawasam S."/>
            <person name="Brown M.B."/>
            <person name="Phillips A."/>
            <person name="Jeong K.C."/>
            <person name="Galvao K.N."/>
        </authorList>
    </citation>
    <scope>NUCLEOTIDE SEQUENCE [LARGE SCALE GENOMIC DNA]</scope>
    <source>
        <strain evidence="7 8">KG197</strain>
    </source>
</reference>
<gene>
    <name evidence="5 7" type="primary">sepF</name>
    <name evidence="7" type="ORF">ABGF40_02030</name>
</gene>
<dbReference type="Gene3D" id="3.30.110.150">
    <property type="entry name" value="SepF-like protein"/>
    <property type="match status" value="1"/>
</dbReference>
<comment type="subcellular location">
    <subcellularLocation>
        <location evidence="5">Cytoplasm</location>
    </subcellularLocation>
    <text evidence="5">Localizes to the division site, in a FtsZ-dependent manner.</text>
</comment>
<evidence type="ECO:0000256" key="3">
    <source>
        <dbReference type="ARBA" id="ARBA00023306"/>
    </source>
</evidence>
<proteinExistence type="inferred from homology"/>
<dbReference type="PANTHER" id="PTHR35798">
    <property type="entry name" value="CELL DIVISION PROTEIN SEPF"/>
    <property type="match status" value="1"/>
</dbReference>
<dbReference type="RefSeq" id="WP_408105050.1">
    <property type="nucleotide sequence ID" value="NZ_JBFNFH010000003.1"/>
</dbReference>
<evidence type="ECO:0000313" key="8">
    <source>
        <dbReference type="Proteomes" id="UP001629536"/>
    </source>
</evidence>
<keyword evidence="1 5" id="KW-0132">Cell division</keyword>
<feature type="region of interest" description="Disordered" evidence="6">
    <location>
        <begin position="22"/>
        <end position="73"/>
    </location>
</feature>
<comment type="subunit">
    <text evidence="5">Homodimer. Interacts with FtsZ.</text>
</comment>
<sequence>MAFWDKVKDFIGIEEDYYEEDEFQNDVNDSELEEKNEKKYESSSYSLDNKSETKSNTYDRNFDSNRNYRTETRQSTNKNLGVNKNMLVSIKEPLTFDDVKNVLDDVISGKTVVLNLEMLEIDIKTQIFYFVSGGLYSLRGSLHNVTKDIYVLVPEGVSVDSKLKETIAEKSLYQI</sequence>
<dbReference type="HAMAP" id="MF_01197">
    <property type="entry name" value="SepF"/>
    <property type="match status" value="1"/>
</dbReference>
<dbReference type="InterPro" id="IPR038594">
    <property type="entry name" value="SepF-like_sf"/>
</dbReference>
<dbReference type="PANTHER" id="PTHR35798:SF1">
    <property type="entry name" value="CELL DIVISION PROTEIN SEPF"/>
    <property type="match status" value="1"/>
</dbReference>
<keyword evidence="5" id="KW-0963">Cytoplasm</keyword>